<feature type="region of interest" description="Disordered" evidence="1">
    <location>
        <begin position="32"/>
        <end position="107"/>
    </location>
</feature>
<dbReference type="AlphaFoldDB" id="A0A427AWF2"/>
<evidence type="ECO:0000256" key="1">
    <source>
        <dbReference type="SAM" id="MobiDB-lite"/>
    </source>
</evidence>
<name>A0A427AWF2_ENSVE</name>
<proteinExistence type="predicted"/>
<evidence type="ECO:0000313" key="3">
    <source>
        <dbReference type="Proteomes" id="UP000287651"/>
    </source>
</evidence>
<reference evidence="2 3" key="1">
    <citation type="journal article" date="2014" name="Agronomy (Basel)">
        <title>A Draft Genome Sequence for Ensete ventricosum, the Drought-Tolerant Tree Against Hunger.</title>
        <authorList>
            <person name="Harrison J."/>
            <person name="Moore K.A."/>
            <person name="Paszkiewicz K."/>
            <person name="Jones T."/>
            <person name="Grant M."/>
            <person name="Ambacheew D."/>
            <person name="Muzemil S."/>
            <person name="Studholme D.J."/>
        </authorList>
    </citation>
    <scope>NUCLEOTIDE SEQUENCE [LARGE SCALE GENOMIC DNA]</scope>
</reference>
<protein>
    <submittedName>
        <fullName evidence="2">Uncharacterized protein</fullName>
    </submittedName>
</protein>
<accession>A0A427AWF2</accession>
<organism evidence="2 3">
    <name type="scientific">Ensete ventricosum</name>
    <name type="common">Abyssinian banana</name>
    <name type="synonym">Musa ensete</name>
    <dbReference type="NCBI Taxonomy" id="4639"/>
    <lineage>
        <taxon>Eukaryota</taxon>
        <taxon>Viridiplantae</taxon>
        <taxon>Streptophyta</taxon>
        <taxon>Embryophyta</taxon>
        <taxon>Tracheophyta</taxon>
        <taxon>Spermatophyta</taxon>
        <taxon>Magnoliopsida</taxon>
        <taxon>Liliopsida</taxon>
        <taxon>Zingiberales</taxon>
        <taxon>Musaceae</taxon>
        <taxon>Ensete</taxon>
    </lineage>
</organism>
<comment type="caution">
    <text evidence="2">The sequence shown here is derived from an EMBL/GenBank/DDBJ whole genome shotgun (WGS) entry which is preliminary data.</text>
</comment>
<dbReference type="EMBL" id="AMZH03001107">
    <property type="protein sequence ID" value="RRT80594.1"/>
    <property type="molecule type" value="Genomic_DNA"/>
</dbReference>
<gene>
    <name evidence="2" type="ORF">B296_00016689</name>
</gene>
<dbReference type="Proteomes" id="UP000287651">
    <property type="component" value="Unassembled WGS sequence"/>
</dbReference>
<feature type="compositionally biased region" description="Basic and acidic residues" evidence="1">
    <location>
        <begin position="55"/>
        <end position="78"/>
    </location>
</feature>
<evidence type="ECO:0000313" key="2">
    <source>
        <dbReference type="EMBL" id="RRT80594.1"/>
    </source>
</evidence>
<feature type="compositionally biased region" description="Polar residues" evidence="1">
    <location>
        <begin position="42"/>
        <end position="53"/>
    </location>
</feature>
<feature type="compositionally biased region" description="Polar residues" evidence="1">
    <location>
        <begin position="84"/>
        <end position="97"/>
    </location>
</feature>
<sequence>MESLSCSSGGMVFGEARDEVLLVRLNLRDKSPTRQDKRINRRNGTANAKNSDICSAKERGGEREENTTKITRETDRGIPHSTDTRVGTNDNHATRSASRGLPPPPEVPPFSLSLPSLGLNSLSWVSFPLLFPPPPFAFRSDDKIDTSAFGGLGRGDGENFGGFACGGFRFVSKSLSRFLSRCARREGEPLEPATGCRKHQSLTLRPTLLADERTAGPACGSRLTCG</sequence>